<dbReference type="EMBL" id="JAGDFL010000099">
    <property type="protein sequence ID" value="KAG7397828.1"/>
    <property type="molecule type" value="Genomic_DNA"/>
</dbReference>
<sequence>MAGGSLFQVGEDVEFWRVLVHLSILASCLLFFEAVLHRLEHKLPRSDKYEHMLKKVYRELMVLGLLSLGLKILKENPDIDAYSKTMIAFQVADLAIFFLALALILQSTAIFLLLRNQNGRADRAELITTQDLANGVESPEGHGQHESTFFHKLFCCGRSAKSKAIDKELIELRLLRRLFLRRYGLPQLFPFSKYLSRAQANQISHMIEVEPSMWLLLLVVAWAICGFLEILKVLDEEMSESHELVESLQLFGWILLVMHVSVMLYLRSCVHKLLRAAGYCDNKRRLAANLTAIAEEEESAWQNEEADAALEVMGLVQEHHEEIEQRRIQRRHKYAKQDDGIQLVVDTVHTAKAKVGLATASSDKKRESLDGVQAGSPDLQISFFSHKVWHVAVMFLLILNGFLITLFIQCAVYDMDDIYEDFGLIPVLISPLPLLLNALVFQRRIFYDFVIVSNILRIDAHTLSDVVENFSEVVRLRSEFATSLLQHLAQQELHITDLQSELKAQESDLVSLSVVKLLFDLEGTQVAYSQVVRLVAMAQSEKLDEQVSISHQPHPLLRPSVMMYDNVGQPSMQSSYSLFASTRQVPMLAQSSMGAEPSADDFMNVEMGGFVLPVLSQRDAQLPSAMAQQQQLPRPSVSSHALHDMFNLHGLSQTQGKSRVARI</sequence>
<organism evidence="9 10">
    <name type="scientific">Phytophthora boehmeriae</name>
    <dbReference type="NCBI Taxonomy" id="109152"/>
    <lineage>
        <taxon>Eukaryota</taxon>
        <taxon>Sar</taxon>
        <taxon>Stramenopiles</taxon>
        <taxon>Oomycota</taxon>
        <taxon>Peronosporomycetes</taxon>
        <taxon>Peronosporales</taxon>
        <taxon>Peronosporaceae</taxon>
        <taxon>Phytophthora</taxon>
    </lineage>
</organism>
<feature type="transmembrane region" description="Helical" evidence="8">
    <location>
        <begin position="94"/>
        <end position="114"/>
    </location>
</feature>
<proteinExistence type="inferred from homology"/>
<dbReference type="PANTHER" id="PTHR31942">
    <property type="entry name" value="MLO-LIKE PROTEIN 1"/>
    <property type="match status" value="1"/>
</dbReference>
<keyword evidence="7" id="KW-0568">Pathogenesis-related protein</keyword>
<feature type="transmembrane region" description="Helical" evidence="8">
    <location>
        <begin position="388"/>
        <end position="408"/>
    </location>
</feature>
<accession>A0A8T1X020</accession>
<evidence type="ECO:0000256" key="8">
    <source>
        <dbReference type="SAM" id="Phobius"/>
    </source>
</evidence>
<name>A0A8T1X020_9STRA</name>
<keyword evidence="3 8" id="KW-0812">Transmembrane</keyword>
<dbReference type="GO" id="GO:0016020">
    <property type="term" value="C:membrane"/>
    <property type="evidence" value="ECO:0007669"/>
    <property type="project" value="UniProtKB-SubCell"/>
</dbReference>
<comment type="subcellular location">
    <subcellularLocation>
        <location evidence="1">Membrane</location>
        <topology evidence="1">Multi-pass membrane protein</topology>
    </subcellularLocation>
</comment>
<evidence type="ECO:0000256" key="5">
    <source>
        <dbReference type="ARBA" id="ARBA00022989"/>
    </source>
</evidence>
<keyword evidence="4" id="KW-0611">Plant defense</keyword>
<evidence type="ECO:0000256" key="7">
    <source>
        <dbReference type="ARBA" id="ARBA00023265"/>
    </source>
</evidence>
<evidence type="ECO:0000256" key="1">
    <source>
        <dbReference type="ARBA" id="ARBA00004141"/>
    </source>
</evidence>
<comment type="similarity">
    <text evidence="2">Belongs to the MLO family.</text>
</comment>
<feature type="transmembrane region" description="Helical" evidence="8">
    <location>
        <begin position="56"/>
        <end position="74"/>
    </location>
</feature>
<evidence type="ECO:0000256" key="4">
    <source>
        <dbReference type="ARBA" id="ARBA00022821"/>
    </source>
</evidence>
<dbReference type="OrthoDB" id="68481at2759"/>
<dbReference type="InterPro" id="IPR004326">
    <property type="entry name" value="Mlo"/>
</dbReference>
<dbReference type="Proteomes" id="UP000693981">
    <property type="component" value="Unassembled WGS sequence"/>
</dbReference>
<comment type="caution">
    <text evidence="9">The sequence shown here is derived from an EMBL/GenBank/DDBJ whole genome shotgun (WGS) entry which is preliminary data.</text>
</comment>
<evidence type="ECO:0000256" key="3">
    <source>
        <dbReference type="ARBA" id="ARBA00022692"/>
    </source>
</evidence>
<feature type="transmembrane region" description="Helical" evidence="8">
    <location>
        <begin position="423"/>
        <end position="441"/>
    </location>
</feature>
<feature type="transmembrane region" description="Helical" evidence="8">
    <location>
        <begin position="250"/>
        <end position="266"/>
    </location>
</feature>
<keyword evidence="10" id="KW-1185">Reference proteome</keyword>
<feature type="transmembrane region" description="Helical" evidence="8">
    <location>
        <begin position="15"/>
        <end position="36"/>
    </location>
</feature>
<evidence type="ECO:0000313" key="10">
    <source>
        <dbReference type="Proteomes" id="UP000693981"/>
    </source>
</evidence>
<evidence type="ECO:0000256" key="6">
    <source>
        <dbReference type="ARBA" id="ARBA00023136"/>
    </source>
</evidence>
<keyword evidence="5 8" id="KW-1133">Transmembrane helix</keyword>
<dbReference type="GO" id="GO:0006952">
    <property type="term" value="P:defense response"/>
    <property type="evidence" value="ECO:0007669"/>
    <property type="project" value="UniProtKB-KW"/>
</dbReference>
<protein>
    <submittedName>
        <fullName evidence="9">Uncharacterized protein</fullName>
    </submittedName>
</protein>
<dbReference type="AlphaFoldDB" id="A0A8T1X020"/>
<reference evidence="9" key="1">
    <citation type="submission" date="2021-02" db="EMBL/GenBank/DDBJ databases">
        <authorList>
            <person name="Palmer J.M."/>
        </authorList>
    </citation>
    <scope>NUCLEOTIDE SEQUENCE</scope>
    <source>
        <strain evidence="9">SCRP23</strain>
    </source>
</reference>
<evidence type="ECO:0000256" key="2">
    <source>
        <dbReference type="ARBA" id="ARBA00006574"/>
    </source>
</evidence>
<keyword evidence="6 8" id="KW-0472">Membrane</keyword>
<dbReference type="PANTHER" id="PTHR31942:SF52">
    <property type="entry name" value="MLO-LIKE PROTEIN 1"/>
    <property type="match status" value="1"/>
</dbReference>
<feature type="transmembrane region" description="Helical" evidence="8">
    <location>
        <begin position="213"/>
        <end position="230"/>
    </location>
</feature>
<evidence type="ECO:0000313" key="9">
    <source>
        <dbReference type="EMBL" id="KAG7397828.1"/>
    </source>
</evidence>
<gene>
    <name evidence="9" type="ORF">PHYBOEH_012090</name>
</gene>